<dbReference type="EMBL" id="DVOC01000064">
    <property type="protein sequence ID" value="HIU91080.1"/>
    <property type="molecule type" value="Genomic_DNA"/>
</dbReference>
<keyword evidence="2 5" id="KW-0731">Sigma factor</keyword>
<dbReference type="Gene3D" id="1.20.120.1810">
    <property type="match status" value="1"/>
</dbReference>
<feature type="domain" description="RNA polymerase sigma-70" evidence="6">
    <location>
        <begin position="54"/>
        <end position="67"/>
    </location>
</feature>
<dbReference type="Pfam" id="PF04545">
    <property type="entry name" value="Sigma70_r4"/>
    <property type="match status" value="1"/>
</dbReference>
<dbReference type="PANTHER" id="PTHR30603">
    <property type="entry name" value="RNA POLYMERASE SIGMA FACTOR RPO"/>
    <property type="match status" value="1"/>
</dbReference>
<organism evidence="8 9">
    <name type="scientific">Candidatus Fimimonas merdipullorum</name>
    <dbReference type="NCBI Taxonomy" id="2840822"/>
    <lineage>
        <taxon>Bacteria</taxon>
        <taxon>Pseudomonadati</taxon>
        <taxon>Myxococcota</taxon>
        <taxon>Myxococcia</taxon>
        <taxon>Myxococcales</taxon>
        <taxon>Cystobacterineae</taxon>
        <taxon>Myxococcaceae</taxon>
        <taxon>Myxococcaceae incertae sedis</taxon>
        <taxon>Candidatus Fimimonas</taxon>
    </lineage>
</organism>
<dbReference type="SUPFAM" id="SSF88659">
    <property type="entry name" value="Sigma3 and sigma4 domains of RNA polymerase sigma factors"/>
    <property type="match status" value="2"/>
</dbReference>
<evidence type="ECO:0000256" key="4">
    <source>
        <dbReference type="ARBA" id="ARBA00023163"/>
    </source>
</evidence>
<dbReference type="AlphaFoldDB" id="A0A9D1MX90"/>
<protein>
    <recommendedName>
        <fullName evidence="5">RNA polymerase sigma factor</fullName>
    </recommendedName>
</protein>
<dbReference type="PIRSF" id="PIRSF000770">
    <property type="entry name" value="RNA_pol_sigma-SigE/K"/>
    <property type="match status" value="1"/>
</dbReference>
<dbReference type="InterPro" id="IPR007624">
    <property type="entry name" value="RNA_pol_sigma70_r3"/>
</dbReference>
<keyword evidence="1 5" id="KW-0805">Transcription regulation</keyword>
<name>A0A9D1MX90_9BACT</name>
<evidence type="ECO:0000256" key="1">
    <source>
        <dbReference type="ARBA" id="ARBA00023015"/>
    </source>
</evidence>
<gene>
    <name evidence="8" type="ORF">IAC72_03630</name>
</gene>
<dbReference type="SUPFAM" id="SSF88946">
    <property type="entry name" value="Sigma2 domain of RNA polymerase sigma factors"/>
    <property type="match status" value="1"/>
</dbReference>
<dbReference type="Pfam" id="PF04539">
    <property type="entry name" value="Sigma70_r3"/>
    <property type="match status" value="1"/>
</dbReference>
<dbReference type="InterPro" id="IPR013324">
    <property type="entry name" value="RNA_pol_sigma_r3/r4-like"/>
</dbReference>
<evidence type="ECO:0000256" key="2">
    <source>
        <dbReference type="ARBA" id="ARBA00023082"/>
    </source>
</evidence>
<dbReference type="PANTHER" id="PTHR30603:SF17">
    <property type="entry name" value="RNA POLYMERASE SIGMA-G FACTOR"/>
    <property type="match status" value="1"/>
</dbReference>
<dbReference type="CDD" id="cd06171">
    <property type="entry name" value="Sigma70_r4"/>
    <property type="match status" value="1"/>
</dbReference>
<feature type="non-terminal residue" evidence="8">
    <location>
        <position position="1"/>
    </location>
</feature>
<reference evidence="8" key="2">
    <citation type="journal article" date="2021" name="PeerJ">
        <title>Extensive microbial diversity within the chicken gut microbiome revealed by metagenomics and culture.</title>
        <authorList>
            <person name="Gilroy R."/>
            <person name="Ravi A."/>
            <person name="Getino M."/>
            <person name="Pursley I."/>
            <person name="Horton D.L."/>
            <person name="Alikhan N.F."/>
            <person name="Baker D."/>
            <person name="Gharbi K."/>
            <person name="Hall N."/>
            <person name="Watson M."/>
            <person name="Adriaenssens E.M."/>
            <person name="Foster-Nyarko E."/>
            <person name="Jarju S."/>
            <person name="Secka A."/>
            <person name="Antonio M."/>
            <person name="Oren A."/>
            <person name="Chaudhuri R.R."/>
            <person name="La Ragione R."/>
            <person name="Hildebrand F."/>
            <person name="Pallen M.J."/>
        </authorList>
    </citation>
    <scope>NUCLEOTIDE SEQUENCE</scope>
    <source>
        <strain evidence="8">ChiHjej12B11-7776</strain>
    </source>
</reference>
<dbReference type="InterPro" id="IPR007630">
    <property type="entry name" value="RNA_pol_sigma70_r4"/>
</dbReference>
<dbReference type="Pfam" id="PF04542">
    <property type="entry name" value="Sigma70_r2"/>
    <property type="match status" value="1"/>
</dbReference>
<dbReference type="InterPro" id="IPR007627">
    <property type="entry name" value="RNA_pol_sigma70_r2"/>
</dbReference>
<reference evidence="8" key="1">
    <citation type="submission" date="2020-10" db="EMBL/GenBank/DDBJ databases">
        <authorList>
            <person name="Gilroy R."/>
        </authorList>
    </citation>
    <scope>NUCLEOTIDE SEQUENCE</scope>
    <source>
        <strain evidence="8">ChiHjej12B11-7776</strain>
    </source>
</reference>
<dbReference type="GO" id="GO:0003677">
    <property type="term" value="F:DNA binding"/>
    <property type="evidence" value="ECO:0007669"/>
    <property type="project" value="UniProtKB-KW"/>
</dbReference>
<comment type="function">
    <text evidence="5">Sigma factors are initiation factors that promote the attachment of RNA polymerase to specific initiation sites and are then released.</text>
</comment>
<dbReference type="NCBIfam" id="TIGR02937">
    <property type="entry name" value="sigma70-ECF"/>
    <property type="match status" value="1"/>
</dbReference>
<dbReference type="InterPro" id="IPR050239">
    <property type="entry name" value="Sigma-70_RNA_pol_init_factors"/>
</dbReference>
<comment type="caution">
    <text evidence="8">The sequence shown here is derived from an EMBL/GenBank/DDBJ whole genome shotgun (WGS) entry which is preliminary data.</text>
</comment>
<dbReference type="Gene3D" id="1.20.140.160">
    <property type="match status" value="1"/>
</dbReference>
<dbReference type="GO" id="GO:0016987">
    <property type="term" value="F:sigma factor activity"/>
    <property type="evidence" value="ECO:0007669"/>
    <property type="project" value="UniProtKB-KW"/>
</dbReference>
<evidence type="ECO:0000256" key="5">
    <source>
        <dbReference type="RuleBase" id="RU362124"/>
    </source>
</evidence>
<dbReference type="GO" id="GO:0006352">
    <property type="term" value="P:DNA-templated transcription initiation"/>
    <property type="evidence" value="ECO:0007669"/>
    <property type="project" value="InterPro"/>
</dbReference>
<evidence type="ECO:0000256" key="3">
    <source>
        <dbReference type="ARBA" id="ARBA00023125"/>
    </source>
</evidence>
<evidence type="ECO:0000259" key="7">
    <source>
        <dbReference type="PROSITE" id="PS00716"/>
    </source>
</evidence>
<dbReference type="InterPro" id="IPR014284">
    <property type="entry name" value="RNA_pol_sigma-70_dom"/>
</dbReference>
<dbReference type="PRINTS" id="PR00046">
    <property type="entry name" value="SIGMA70FCT"/>
</dbReference>
<accession>A0A9D1MX90</accession>
<dbReference type="InterPro" id="IPR013325">
    <property type="entry name" value="RNA_pol_sigma_r2"/>
</dbReference>
<evidence type="ECO:0000313" key="8">
    <source>
        <dbReference type="EMBL" id="HIU91080.1"/>
    </source>
</evidence>
<keyword evidence="3 5" id="KW-0238">DNA-binding</keyword>
<dbReference type="InterPro" id="IPR000943">
    <property type="entry name" value="RNA_pol_sigma70"/>
</dbReference>
<proteinExistence type="inferred from homology"/>
<keyword evidence="4 5" id="KW-0804">Transcription</keyword>
<comment type="similarity">
    <text evidence="5">Belongs to the sigma-70 factor family.</text>
</comment>
<dbReference type="PROSITE" id="PS00716">
    <property type="entry name" value="SIGMA70_2"/>
    <property type="match status" value="1"/>
</dbReference>
<evidence type="ECO:0000259" key="6">
    <source>
        <dbReference type="PROSITE" id="PS00715"/>
    </source>
</evidence>
<dbReference type="PROSITE" id="PS00715">
    <property type="entry name" value="SIGMA70_1"/>
    <property type="match status" value="1"/>
</dbReference>
<evidence type="ECO:0000313" key="9">
    <source>
        <dbReference type="Proteomes" id="UP000886852"/>
    </source>
</evidence>
<dbReference type="Proteomes" id="UP000886852">
    <property type="component" value="Unassembled WGS sequence"/>
</dbReference>
<feature type="domain" description="RNA polymerase sigma-70" evidence="7">
    <location>
        <begin position="215"/>
        <end position="241"/>
    </location>
</feature>
<sequence>TSALPKLTNEQSTQLLLQMKQGDKAAREKFINCNMRLVLAVVQRFSSRNANADDMFQIGCVGLIKAADNFNTDFGVRFSTYAVPMIEGEIRRYLRESNSLRVSRGVRDVAYRALQVRDRLEKESLCEVTVEHIAKEMDMPVFKVTYCLDAISDPVSLSEKVYGDEEDSLYLEDHIADERVSENAWVEKATLYAAIEALEQKERDILLKRYFEGKTQTEVSCEVGLSQAQVSRLEKRAIEQMRQQFIPS</sequence>